<evidence type="ECO:0000256" key="6">
    <source>
        <dbReference type="HAMAP-Rule" id="MF_01915"/>
    </source>
</evidence>
<comment type="subunit">
    <text evidence="6">Component of the lipopolysaccharide transport and assembly complex. Interacts with LptA and the LptBFG transporter complex.</text>
</comment>
<dbReference type="AlphaFoldDB" id="A0A379CAJ2"/>
<evidence type="ECO:0000256" key="5">
    <source>
        <dbReference type="ARBA" id="ARBA00023136"/>
    </source>
</evidence>
<dbReference type="GO" id="GO:0015221">
    <property type="term" value="F:lipopolysaccharide transmembrane transporter activity"/>
    <property type="evidence" value="ECO:0007669"/>
    <property type="project" value="InterPro"/>
</dbReference>
<protein>
    <recommendedName>
        <fullName evidence="6 7">Lipopolysaccharide export system protein LptC</fullName>
    </recommendedName>
</protein>
<evidence type="ECO:0000256" key="2">
    <source>
        <dbReference type="ARBA" id="ARBA00022519"/>
    </source>
</evidence>
<dbReference type="HAMAP" id="MF_01915">
    <property type="entry name" value="LPS_assembly_LptC"/>
    <property type="match status" value="1"/>
</dbReference>
<dbReference type="GO" id="GO:0030288">
    <property type="term" value="C:outer membrane-bounded periplasmic space"/>
    <property type="evidence" value="ECO:0007669"/>
    <property type="project" value="TreeGrafter"/>
</dbReference>
<dbReference type="OrthoDB" id="5659892at2"/>
<dbReference type="GO" id="GO:0005886">
    <property type="term" value="C:plasma membrane"/>
    <property type="evidence" value="ECO:0007669"/>
    <property type="project" value="UniProtKB-SubCell"/>
</dbReference>
<proteinExistence type="inferred from homology"/>
<sequence>MNIRLNIILFIIVVLLGGWYFYQQQDSNHLESLIKREGQPEYVGDKVTTSVYDTNGKAQYFAEADEIKNYEATGKVELINPLLSLFNDVNSLKEWQITSLQAEISKDKILHLIGNVKIESLGETQLQSIETDELSVNLNTQDIFTQKHIFVKGIGFSSEGIGLQGNLKQQSAQLKSNVKTLIEPTKLDKK</sequence>
<gene>
    <name evidence="6 8" type="primary">lptC</name>
    <name evidence="8" type="ORF">NCTC12872_01287</name>
</gene>
<keyword evidence="3 6" id="KW-0812">Transmembrane</keyword>
<dbReference type="Proteomes" id="UP000255417">
    <property type="component" value="Unassembled WGS sequence"/>
</dbReference>
<dbReference type="InterPro" id="IPR026265">
    <property type="entry name" value="LptC"/>
</dbReference>
<dbReference type="RefSeq" id="WP_115315787.1">
    <property type="nucleotide sequence ID" value="NZ_LWIF01000001.1"/>
</dbReference>
<keyword evidence="2 6" id="KW-0997">Cell inner membrane</keyword>
<dbReference type="InterPro" id="IPR052363">
    <property type="entry name" value="LPS_export_LptC"/>
</dbReference>
<keyword evidence="5 6" id="KW-0472">Membrane</keyword>
<evidence type="ECO:0000256" key="3">
    <source>
        <dbReference type="ARBA" id="ARBA00022692"/>
    </source>
</evidence>
<dbReference type="NCBIfam" id="TIGR04409">
    <property type="entry name" value="LptC_YrbK"/>
    <property type="match status" value="1"/>
</dbReference>
<organism evidence="8 9">
    <name type="scientific">Phocoenobacter uteri</name>
    <dbReference type="NCBI Taxonomy" id="146806"/>
    <lineage>
        <taxon>Bacteria</taxon>
        <taxon>Pseudomonadati</taxon>
        <taxon>Pseudomonadota</taxon>
        <taxon>Gammaproteobacteria</taxon>
        <taxon>Pasteurellales</taxon>
        <taxon>Pasteurellaceae</taxon>
        <taxon>Phocoenobacter</taxon>
    </lineage>
</organism>
<keyword evidence="9" id="KW-1185">Reference proteome</keyword>
<dbReference type="PANTHER" id="PTHR37481:SF1">
    <property type="entry name" value="LIPOPOLYSACCHARIDE EXPORT SYSTEM PROTEIN LPTC"/>
    <property type="match status" value="1"/>
</dbReference>
<keyword evidence="1 6" id="KW-1003">Cell membrane</keyword>
<dbReference type="InterPro" id="IPR010664">
    <property type="entry name" value="LipoPS_assembly_LptC-rel"/>
</dbReference>
<evidence type="ECO:0000256" key="7">
    <source>
        <dbReference type="PIRNR" id="PIRNR028513"/>
    </source>
</evidence>
<dbReference type="EMBL" id="UGTA01000001">
    <property type="protein sequence ID" value="SUB59303.1"/>
    <property type="molecule type" value="Genomic_DNA"/>
</dbReference>
<comment type="function">
    <text evidence="6">Involved in the assembly of lipopolysaccharide (LPS). Required for the translocation of LPS from the inner membrane to the outer membrane. Facilitates the transfer of LPS from the inner membrane to the periplasmic protein LptA. Could be a docking site for LptA.</text>
</comment>
<reference evidence="8 9" key="1">
    <citation type="submission" date="2018-06" db="EMBL/GenBank/DDBJ databases">
        <authorList>
            <consortium name="Pathogen Informatics"/>
            <person name="Doyle S."/>
        </authorList>
    </citation>
    <scope>NUCLEOTIDE SEQUENCE [LARGE SCALE GENOMIC DNA]</scope>
    <source>
        <strain evidence="8 9">NCTC12872</strain>
    </source>
</reference>
<comment type="subcellular location">
    <subcellularLocation>
        <location evidence="6">Cell inner membrane</location>
        <topology evidence="6">Single-pass membrane protein</topology>
    </subcellularLocation>
</comment>
<dbReference type="PANTHER" id="PTHR37481">
    <property type="entry name" value="LIPOPOLYSACCHARIDE EXPORT SYSTEM PROTEIN LPTC"/>
    <property type="match status" value="1"/>
</dbReference>
<evidence type="ECO:0000256" key="1">
    <source>
        <dbReference type="ARBA" id="ARBA00022475"/>
    </source>
</evidence>
<dbReference type="GO" id="GO:0043165">
    <property type="term" value="P:Gram-negative-bacterium-type cell outer membrane assembly"/>
    <property type="evidence" value="ECO:0007669"/>
    <property type="project" value="UniProtKB-UniRule"/>
</dbReference>
<comment type="similarity">
    <text evidence="6 7">Belongs to the LptC family.</text>
</comment>
<keyword evidence="4 6" id="KW-1133">Transmembrane helix</keyword>
<dbReference type="GO" id="GO:0017089">
    <property type="term" value="F:glycolipid transfer activity"/>
    <property type="evidence" value="ECO:0007669"/>
    <property type="project" value="TreeGrafter"/>
</dbReference>
<dbReference type="Pfam" id="PF06835">
    <property type="entry name" value="LptC"/>
    <property type="match status" value="1"/>
</dbReference>
<evidence type="ECO:0000313" key="8">
    <source>
        <dbReference type="EMBL" id="SUB59303.1"/>
    </source>
</evidence>
<accession>A0A379CAJ2</accession>
<evidence type="ECO:0000313" key="9">
    <source>
        <dbReference type="Proteomes" id="UP000255417"/>
    </source>
</evidence>
<dbReference type="Gene3D" id="2.60.450.10">
    <property type="entry name" value="Lipopolysaccharide (LPS) transport protein A like domain"/>
    <property type="match status" value="1"/>
</dbReference>
<name>A0A379CAJ2_9PAST</name>
<dbReference type="PIRSF" id="PIRSF028513">
    <property type="entry name" value="LptC"/>
    <property type="match status" value="1"/>
</dbReference>
<evidence type="ECO:0000256" key="4">
    <source>
        <dbReference type="ARBA" id="ARBA00022989"/>
    </source>
</evidence>
<feature type="transmembrane region" description="Helical" evidence="6">
    <location>
        <begin position="5"/>
        <end position="22"/>
    </location>
</feature>
<comment type="function">
    <text evidence="7">Required for the translocation of lipopolysaccharide (LPS) from the inner membrane to the outer membrane.</text>
</comment>